<dbReference type="EMBL" id="JAACXV010013908">
    <property type="protein sequence ID" value="KAF7271724.1"/>
    <property type="molecule type" value="Genomic_DNA"/>
</dbReference>
<proteinExistence type="inferred from homology"/>
<accession>A0A834MBF5</accession>
<keyword evidence="8" id="KW-1185">Reference proteome</keyword>
<gene>
    <name evidence="7" type="ORF">GWI33_015433</name>
</gene>
<protein>
    <recommendedName>
        <fullName evidence="5">Ribosome biogenesis regulatory protein</fullName>
    </recommendedName>
</protein>
<name>A0A834MBF5_RHYFE</name>
<feature type="region of interest" description="Disordered" evidence="6">
    <location>
        <begin position="239"/>
        <end position="269"/>
    </location>
</feature>
<dbReference type="GO" id="GO:0042273">
    <property type="term" value="P:ribosomal large subunit biogenesis"/>
    <property type="evidence" value="ECO:0007669"/>
    <property type="project" value="TreeGrafter"/>
</dbReference>
<evidence type="ECO:0000256" key="1">
    <source>
        <dbReference type="ARBA" id="ARBA00004123"/>
    </source>
</evidence>
<dbReference type="Proteomes" id="UP000625711">
    <property type="component" value="Unassembled WGS sequence"/>
</dbReference>
<evidence type="ECO:0000256" key="2">
    <source>
        <dbReference type="ARBA" id="ARBA00010077"/>
    </source>
</evidence>
<dbReference type="GO" id="GO:0005730">
    <property type="term" value="C:nucleolus"/>
    <property type="evidence" value="ECO:0007669"/>
    <property type="project" value="TreeGrafter"/>
</dbReference>
<dbReference type="InterPro" id="IPR007023">
    <property type="entry name" value="Ribosom_reg"/>
</dbReference>
<keyword evidence="4 5" id="KW-0539">Nucleus</keyword>
<dbReference type="PANTHER" id="PTHR17602">
    <property type="entry name" value="RIBOSOME BIOGENESIS REGULATORY PROTEIN"/>
    <property type="match status" value="1"/>
</dbReference>
<keyword evidence="3 5" id="KW-0690">Ribosome biogenesis</keyword>
<dbReference type="AlphaFoldDB" id="A0A834MBF5"/>
<comment type="subcellular location">
    <subcellularLocation>
        <location evidence="1 5">Nucleus</location>
    </subcellularLocation>
</comment>
<comment type="caution">
    <text evidence="7">The sequence shown here is derived from an EMBL/GenBank/DDBJ whole genome shotgun (WGS) entry which is preliminary data.</text>
</comment>
<dbReference type="GO" id="GO:0030687">
    <property type="term" value="C:preribosome, large subunit precursor"/>
    <property type="evidence" value="ECO:0007669"/>
    <property type="project" value="TreeGrafter"/>
</dbReference>
<dbReference type="PANTHER" id="PTHR17602:SF4">
    <property type="entry name" value="RIBOSOME BIOGENESIS REGULATORY PROTEIN HOMOLOG"/>
    <property type="match status" value="1"/>
</dbReference>
<evidence type="ECO:0000256" key="4">
    <source>
        <dbReference type="ARBA" id="ARBA00023242"/>
    </source>
</evidence>
<evidence type="ECO:0000256" key="3">
    <source>
        <dbReference type="ARBA" id="ARBA00022517"/>
    </source>
</evidence>
<sequence length="336" mass="37790">MVVFSKILEKEAEGAENFQPISVEKHLELDVDVGNLLAVDNNQFDGKLLKSNKEDYFLKLARDNTQILINHIWSCPIKKIDEVIMAELPPPRIVLPRMKRVPKPRALTKWEKFAKEKGIQKKKKAKLSWDAQLQKWIPMYGFKKVKAEKTKNWVLEVPQNSDPYEDQFKKNTAAKSENVAKNELQRLRNIAKARKIKVPRVGLTNPDVSSAKDLKAAVTVAKASTASLGKFQDKLPKEKDAKGISAITPGASRKRKLPPASGEDEKKEALTIVNDILNKRPKLDIDRVLTQRSQSTSSNQKVKSSEPTNKSKMAKKPKSGKGQKKGGKKSGGRKRR</sequence>
<comment type="similarity">
    <text evidence="2 5">Belongs to the RRS1 family.</text>
</comment>
<comment type="function">
    <text evidence="5">Involved in ribosomal large subunit assembly.</text>
</comment>
<evidence type="ECO:0000256" key="6">
    <source>
        <dbReference type="SAM" id="MobiDB-lite"/>
    </source>
</evidence>
<organism evidence="7 8">
    <name type="scientific">Rhynchophorus ferrugineus</name>
    <name type="common">Red palm weevil</name>
    <name type="synonym">Curculio ferrugineus</name>
    <dbReference type="NCBI Taxonomy" id="354439"/>
    <lineage>
        <taxon>Eukaryota</taxon>
        <taxon>Metazoa</taxon>
        <taxon>Ecdysozoa</taxon>
        <taxon>Arthropoda</taxon>
        <taxon>Hexapoda</taxon>
        <taxon>Insecta</taxon>
        <taxon>Pterygota</taxon>
        <taxon>Neoptera</taxon>
        <taxon>Endopterygota</taxon>
        <taxon>Coleoptera</taxon>
        <taxon>Polyphaga</taxon>
        <taxon>Cucujiformia</taxon>
        <taxon>Curculionidae</taxon>
        <taxon>Dryophthorinae</taxon>
        <taxon>Rhynchophorus</taxon>
    </lineage>
</organism>
<feature type="compositionally biased region" description="Polar residues" evidence="6">
    <location>
        <begin position="290"/>
        <end position="308"/>
    </location>
</feature>
<dbReference type="Pfam" id="PF04939">
    <property type="entry name" value="RRS1"/>
    <property type="match status" value="1"/>
</dbReference>
<reference evidence="7" key="1">
    <citation type="submission" date="2020-08" db="EMBL/GenBank/DDBJ databases">
        <title>Genome sequencing and assembly of the red palm weevil Rhynchophorus ferrugineus.</title>
        <authorList>
            <person name="Dias G.B."/>
            <person name="Bergman C.M."/>
            <person name="Manee M."/>
        </authorList>
    </citation>
    <scope>NUCLEOTIDE SEQUENCE</scope>
    <source>
        <strain evidence="7">AA-2017</strain>
        <tissue evidence="7">Whole larva</tissue>
    </source>
</reference>
<dbReference type="GO" id="GO:0000447">
    <property type="term" value="P:endonucleolytic cleavage in ITS1 to separate SSU-rRNA from 5.8S rRNA and LSU-rRNA from tricistronic rRNA transcript (SSU-rRNA, 5.8S rRNA, LSU-rRNA)"/>
    <property type="evidence" value="ECO:0007669"/>
    <property type="project" value="TreeGrafter"/>
</dbReference>
<feature type="region of interest" description="Disordered" evidence="6">
    <location>
        <begin position="281"/>
        <end position="336"/>
    </location>
</feature>
<evidence type="ECO:0000256" key="5">
    <source>
        <dbReference type="RuleBase" id="RU364132"/>
    </source>
</evidence>
<evidence type="ECO:0000313" key="7">
    <source>
        <dbReference type="EMBL" id="KAF7271724.1"/>
    </source>
</evidence>
<dbReference type="OrthoDB" id="28455at2759"/>
<feature type="compositionally biased region" description="Basic residues" evidence="6">
    <location>
        <begin position="312"/>
        <end position="336"/>
    </location>
</feature>
<evidence type="ECO:0000313" key="8">
    <source>
        <dbReference type="Proteomes" id="UP000625711"/>
    </source>
</evidence>